<feature type="region of interest" description="Disordered" evidence="9">
    <location>
        <begin position="199"/>
        <end position="236"/>
    </location>
</feature>
<dbReference type="GO" id="GO:0008270">
    <property type="term" value="F:zinc ion binding"/>
    <property type="evidence" value="ECO:0007669"/>
    <property type="project" value="UniProtKB-KW"/>
</dbReference>
<dbReference type="FunFam" id="3.30.40.10:FF:000429">
    <property type="entry name" value="E3 ubiquitin-protein ligase RNF13"/>
    <property type="match status" value="1"/>
</dbReference>
<feature type="domain" description="RING-type" evidence="11">
    <location>
        <begin position="154"/>
        <end position="196"/>
    </location>
</feature>
<feature type="compositionally biased region" description="Acidic residues" evidence="9">
    <location>
        <begin position="440"/>
        <end position="449"/>
    </location>
</feature>
<evidence type="ECO:0000256" key="6">
    <source>
        <dbReference type="ARBA" id="ARBA00022989"/>
    </source>
</evidence>
<evidence type="ECO:0000256" key="8">
    <source>
        <dbReference type="PROSITE-ProRule" id="PRU00175"/>
    </source>
</evidence>
<feature type="region of interest" description="Disordered" evidence="9">
    <location>
        <begin position="517"/>
        <end position="558"/>
    </location>
</feature>
<evidence type="ECO:0000256" key="4">
    <source>
        <dbReference type="ARBA" id="ARBA00022771"/>
    </source>
</evidence>
<feature type="compositionally biased region" description="Basic residues" evidence="9">
    <location>
        <begin position="465"/>
        <end position="474"/>
    </location>
</feature>
<dbReference type="Gene3D" id="3.30.40.10">
    <property type="entry name" value="Zinc/RING finger domain, C3HC4 (zinc finger)"/>
    <property type="match status" value="1"/>
</dbReference>
<evidence type="ECO:0000256" key="2">
    <source>
        <dbReference type="ARBA" id="ARBA00022692"/>
    </source>
</evidence>
<sequence length="558" mass="61821">MACNNYFALVPRGNCSFSEKAYHAQKSSPIPFRALIIYNDPGQQPIPMSGGKYAEFVEIPVVMVNYACKASMEQYSAERGCVVKLKATPGYYDLIKYLIPFVAVVSFCFIVLLVSMIIRLCRERRRLARKRLSRSNLKKLPIKKYKKGDDPETCAICLEDFVEGEKLRVLPCRHVYHCKCIDPWLTKTRKVCPVCKRKVGPSNGSDSSDSENERRRATPSTSTPSTPSTSFNQRENAPLLSNELLVAHTSRVGTEDSMFVGSMVISPSNSRRGRNLAEEFQRLNSRNRNGSASGSTELLIENEYLENDEEQPEPPPSRFSTAIKATFAPILKVFSRDNRAANPRSIGTELHPEPIAAVDVENGHDGSENRGFDLRTETPGAASLPHTTVQAEVEHHAPPSGAESSDPPCERRRRHPAAQNNRPINHLVNTGLDVMHNDNEEAGDEDSETNDVPAQTYAPSTSKTVKPRRRRPAGSKRAPEEYGKGGALATSTHSVPANMVVNTFAVKENYKRPDFVTETIESDPPSPAQSPQDLLAGPMDEDVEEEPMQEGVLTLNLK</sequence>
<evidence type="ECO:0000313" key="13">
    <source>
        <dbReference type="Proteomes" id="UP000298663"/>
    </source>
</evidence>
<dbReference type="Pfam" id="PF13639">
    <property type="entry name" value="zf-RING_2"/>
    <property type="match status" value="1"/>
</dbReference>
<dbReference type="Gene3D" id="3.50.30.30">
    <property type="match status" value="1"/>
</dbReference>
<feature type="compositionally biased region" description="Acidic residues" evidence="9">
    <location>
        <begin position="539"/>
        <end position="548"/>
    </location>
</feature>
<keyword evidence="6 10" id="KW-1133">Transmembrane helix</keyword>
<keyword evidence="13" id="KW-1185">Reference proteome</keyword>
<dbReference type="SUPFAM" id="SSF57850">
    <property type="entry name" value="RING/U-box"/>
    <property type="match status" value="1"/>
</dbReference>
<dbReference type="PROSITE" id="PS50089">
    <property type="entry name" value="ZF_RING_2"/>
    <property type="match status" value="1"/>
</dbReference>
<evidence type="ECO:0000256" key="1">
    <source>
        <dbReference type="ARBA" id="ARBA00004167"/>
    </source>
</evidence>
<feature type="compositionally biased region" description="Low complexity" evidence="9">
    <location>
        <begin position="218"/>
        <end position="230"/>
    </location>
</feature>
<keyword evidence="7 10" id="KW-0472">Membrane</keyword>
<protein>
    <recommendedName>
        <fullName evidence="11">RING-type domain-containing protein</fullName>
    </recommendedName>
</protein>
<dbReference type="InterPro" id="IPR003137">
    <property type="entry name" value="PA_domain"/>
</dbReference>
<evidence type="ECO:0000313" key="12">
    <source>
        <dbReference type="EMBL" id="TKR81073.1"/>
    </source>
</evidence>
<dbReference type="GO" id="GO:0016020">
    <property type="term" value="C:membrane"/>
    <property type="evidence" value="ECO:0007669"/>
    <property type="project" value="UniProtKB-SubCell"/>
</dbReference>
<comment type="subcellular location">
    <subcellularLocation>
        <location evidence="1">Membrane</location>
        <topology evidence="1">Single-pass membrane protein</topology>
    </subcellularLocation>
</comment>
<evidence type="ECO:0000256" key="10">
    <source>
        <dbReference type="SAM" id="Phobius"/>
    </source>
</evidence>
<reference evidence="12 13" key="2">
    <citation type="journal article" date="2019" name="G3 (Bethesda)">
        <title>Hybrid Assembly of the Genome of the Entomopathogenic Nematode Steinernema carpocapsae Identifies the X-Chromosome.</title>
        <authorList>
            <person name="Serra L."/>
            <person name="Macchietto M."/>
            <person name="Macias-Munoz A."/>
            <person name="McGill C.J."/>
            <person name="Rodriguez I.M."/>
            <person name="Rodriguez B."/>
            <person name="Murad R."/>
            <person name="Mortazavi A."/>
        </authorList>
    </citation>
    <scope>NUCLEOTIDE SEQUENCE [LARGE SCALE GENOMIC DNA]</scope>
    <source>
        <strain evidence="12 13">ALL</strain>
    </source>
</reference>
<dbReference type="SMART" id="SM00184">
    <property type="entry name" value="RING"/>
    <property type="match status" value="1"/>
</dbReference>
<evidence type="ECO:0000256" key="9">
    <source>
        <dbReference type="SAM" id="MobiDB-lite"/>
    </source>
</evidence>
<dbReference type="InterPro" id="IPR051653">
    <property type="entry name" value="E3_ligase_sorting_rcpt"/>
</dbReference>
<comment type="caution">
    <text evidence="12">The sequence shown here is derived from an EMBL/GenBank/DDBJ whole genome shotgun (WGS) entry which is preliminary data.</text>
</comment>
<evidence type="ECO:0000256" key="3">
    <source>
        <dbReference type="ARBA" id="ARBA00022723"/>
    </source>
</evidence>
<feature type="compositionally biased region" description="Polar residues" evidence="9">
    <location>
        <begin position="450"/>
        <end position="464"/>
    </location>
</feature>
<evidence type="ECO:0000259" key="11">
    <source>
        <dbReference type="PROSITE" id="PS50089"/>
    </source>
</evidence>
<gene>
    <name evidence="12" type="ORF">L596_015011</name>
</gene>
<reference evidence="12 13" key="1">
    <citation type="journal article" date="2015" name="Genome Biol.">
        <title>Comparative genomics of Steinernema reveals deeply conserved gene regulatory networks.</title>
        <authorList>
            <person name="Dillman A.R."/>
            <person name="Macchietto M."/>
            <person name="Porter C.F."/>
            <person name="Rogers A."/>
            <person name="Williams B."/>
            <person name="Antoshechkin I."/>
            <person name="Lee M.M."/>
            <person name="Goodwin Z."/>
            <person name="Lu X."/>
            <person name="Lewis E.E."/>
            <person name="Goodrich-Blair H."/>
            <person name="Stock S.P."/>
            <person name="Adams B.J."/>
            <person name="Sternberg P.W."/>
            <person name="Mortazavi A."/>
        </authorList>
    </citation>
    <scope>NUCLEOTIDE SEQUENCE [LARGE SCALE GENOMIC DNA]</scope>
    <source>
        <strain evidence="12 13">ALL</strain>
    </source>
</reference>
<dbReference type="AlphaFoldDB" id="A0A4U5NEM2"/>
<evidence type="ECO:0000256" key="7">
    <source>
        <dbReference type="ARBA" id="ARBA00023136"/>
    </source>
</evidence>
<name>A0A4U5NEM2_STECR</name>
<dbReference type="PANTHER" id="PTHR47168:SF1">
    <property type="entry name" value="OS02G0798600 PROTEIN"/>
    <property type="match status" value="1"/>
</dbReference>
<dbReference type="STRING" id="34508.A0A4U5NEM2"/>
<proteinExistence type="predicted"/>
<organism evidence="12 13">
    <name type="scientific">Steinernema carpocapsae</name>
    <name type="common">Entomopathogenic nematode</name>
    <dbReference type="NCBI Taxonomy" id="34508"/>
    <lineage>
        <taxon>Eukaryota</taxon>
        <taxon>Metazoa</taxon>
        <taxon>Ecdysozoa</taxon>
        <taxon>Nematoda</taxon>
        <taxon>Chromadorea</taxon>
        <taxon>Rhabditida</taxon>
        <taxon>Tylenchina</taxon>
        <taxon>Panagrolaimomorpha</taxon>
        <taxon>Strongyloidoidea</taxon>
        <taxon>Steinernematidae</taxon>
        <taxon>Steinernema</taxon>
    </lineage>
</organism>
<keyword evidence="5" id="KW-0862">Zinc</keyword>
<dbReference type="InterPro" id="IPR001841">
    <property type="entry name" value="Znf_RING"/>
</dbReference>
<keyword evidence="2 10" id="KW-0812">Transmembrane</keyword>
<dbReference type="InterPro" id="IPR013083">
    <property type="entry name" value="Znf_RING/FYVE/PHD"/>
</dbReference>
<evidence type="ECO:0000256" key="5">
    <source>
        <dbReference type="ARBA" id="ARBA00022833"/>
    </source>
</evidence>
<dbReference type="Proteomes" id="UP000298663">
    <property type="component" value="Unassembled WGS sequence"/>
</dbReference>
<dbReference type="PANTHER" id="PTHR47168">
    <property type="entry name" value="RING ZINC FINGER DOMAIN SUPERFAMILY PROTEIN-RELATED"/>
    <property type="match status" value="1"/>
</dbReference>
<accession>A0A4U5NEM2</accession>
<keyword evidence="3" id="KW-0479">Metal-binding</keyword>
<feature type="region of interest" description="Disordered" evidence="9">
    <location>
        <begin position="360"/>
        <end position="490"/>
    </location>
</feature>
<dbReference type="EMBL" id="AZBU02000004">
    <property type="protein sequence ID" value="TKR81073.1"/>
    <property type="molecule type" value="Genomic_DNA"/>
</dbReference>
<feature type="transmembrane region" description="Helical" evidence="10">
    <location>
        <begin position="97"/>
        <end position="121"/>
    </location>
</feature>
<dbReference type="OrthoDB" id="8062037at2759"/>
<keyword evidence="4 8" id="KW-0863">Zinc-finger</keyword>
<dbReference type="Pfam" id="PF02225">
    <property type="entry name" value="PA"/>
    <property type="match status" value="1"/>
</dbReference>
<feature type="compositionally biased region" description="Basic and acidic residues" evidence="9">
    <location>
        <begin position="361"/>
        <end position="376"/>
    </location>
</feature>